<dbReference type="EMBL" id="CAXDID020000445">
    <property type="protein sequence ID" value="CAL6092477.1"/>
    <property type="molecule type" value="Genomic_DNA"/>
</dbReference>
<reference evidence="3 4" key="2">
    <citation type="submission" date="2024-07" db="EMBL/GenBank/DDBJ databases">
        <authorList>
            <person name="Akdeniz Z."/>
        </authorList>
    </citation>
    <scope>NUCLEOTIDE SEQUENCE [LARGE SCALE GENOMIC DNA]</scope>
</reference>
<dbReference type="EMBL" id="CATOUU010000064">
    <property type="protein sequence ID" value="CAI9915122.1"/>
    <property type="molecule type" value="Genomic_DNA"/>
</dbReference>
<comment type="caution">
    <text evidence="2">The sequence shown here is derived from an EMBL/GenBank/DDBJ whole genome shotgun (WGS) entry which is preliminary data.</text>
</comment>
<evidence type="ECO:0000256" key="1">
    <source>
        <dbReference type="SAM" id="Phobius"/>
    </source>
</evidence>
<evidence type="ECO:0000313" key="4">
    <source>
        <dbReference type="Proteomes" id="UP001642409"/>
    </source>
</evidence>
<organism evidence="2">
    <name type="scientific">Hexamita inflata</name>
    <dbReference type="NCBI Taxonomy" id="28002"/>
    <lineage>
        <taxon>Eukaryota</taxon>
        <taxon>Metamonada</taxon>
        <taxon>Diplomonadida</taxon>
        <taxon>Hexamitidae</taxon>
        <taxon>Hexamitinae</taxon>
        <taxon>Hexamita</taxon>
    </lineage>
</organism>
<evidence type="ECO:0000313" key="2">
    <source>
        <dbReference type="EMBL" id="CAI9915122.1"/>
    </source>
</evidence>
<dbReference type="Proteomes" id="UP001642409">
    <property type="component" value="Unassembled WGS sequence"/>
</dbReference>
<keyword evidence="1" id="KW-0472">Membrane</keyword>
<keyword evidence="1" id="KW-1133">Transmembrane helix</keyword>
<accession>A0AA86N8W8</accession>
<keyword evidence="4" id="KW-1185">Reference proteome</keyword>
<gene>
    <name evidence="2" type="ORF">HINF_LOCUS2767</name>
    <name evidence="3" type="ORF">HINF_LOCUS66284</name>
</gene>
<proteinExistence type="predicted"/>
<reference evidence="2" key="1">
    <citation type="submission" date="2023-06" db="EMBL/GenBank/DDBJ databases">
        <authorList>
            <person name="Kurt Z."/>
        </authorList>
    </citation>
    <scope>NUCLEOTIDE SEQUENCE</scope>
</reference>
<evidence type="ECO:0000313" key="3">
    <source>
        <dbReference type="EMBL" id="CAL6092477.1"/>
    </source>
</evidence>
<keyword evidence="1" id="KW-0812">Transmembrane</keyword>
<feature type="transmembrane region" description="Helical" evidence="1">
    <location>
        <begin position="1248"/>
        <end position="1274"/>
    </location>
</feature>
<sequence>MAVAGTICTDGTQCKSKACYVVENALYEKRCAITQLTCGAIKMPFYVSDDSLTCKKIGGQACIGVSDTTCAYGCFNKQHYYTFRCAQYYLTCNNLQQVVIKKNDGTPQCVKAIYQPCSDMDECLFDCLIEIASDIKKCTPSMIDCSAKPKTFPVLRGTNVKCVKIPGEICLLDDECGKKCYPATASESNNLLKCSSKQIDCSSVPGTRIAVNIINEAICALKDGEICPIQGKSLECFNERCMQVEHDRKTLKCITLASRSVCDACNAKTQVCVANAQNDGVCRQANGQTSCDDTSCANTCLISRAKIMTCTIPCEPTCENPCLSESTGLKPICSKFPGQQCDVTIEGQCEFACLEKDSYNPLSSTRVYACSHVVPTCTSPQVAIVISTQNYAISCVPNNGGICGKAADCDSTVCYPVTKTNIQRCADSIHDCTGDTNTVSALKISGDVMEKVCVTNTGKSCVAQGNDVDDCLSGVCAQIKEDPATLMCVSTASIVTCKACDATKICVADNSNDGACLSINGQTGCTDSSGCANFCIASKLNVLTCSLNCKKTDEFCDPQLLRCRSEITGLAPTCKSEPGEFCSNPNPLCEFKCIQQKDSSYFRCSQQEPDCSAQEKTVPRVKPTGEITCEPNNSELCNQNSDCHSNTCYSVAQSAESRCSATTKTCVAGTWPSLVGITVECKKNAGQVCTAEGTDLSCFSGVCAQIQGDPKIFKCITFSSVPACKTCNLTTTKCAMNANNDGVCLLVNGQTIPDGTDCKLSCANLCIVSKQNVQTCSIKCDASCDQTKCRSDPTGLLPTCFAQVGEVCVPENNICVSECLETLDVNNKSTEIFACSKADSSCSAIEVAVIKTNGNLDCQPNDGSMCDNNLGCFSNICYPVVQSVDFECSTSAIDCTQSTEPKISALDLTRTPVCIKVVGEPCQNDSDCFTDACYYTDANVGEKKCAVKQTCEASHMPIYKDASISECLKIGGQDCSLTDGTCAYGCFSYRPNESTKCAGAYEPACDATHVGVIKNADNLMKCYLVPGQDCTKEAEEICQFECMKDLGANSSLKCSNSILACTSPLTPFISQSNTVVCKLENHLECQADSECASNTCYPVIQSIIKKCASAPIDCTSYPGLISALDLNLVPICIKNAGEICTTEGVDATCFSGICAQIRNDPLTLKCIPELSIATCQSCDLTRKCVNDPSEALCLQRNGQINCISDSCANMCIISRKKKMTCSLQCEATCDPLKCKSDKTGEKPSCKPLVSGGAVAGIVVGLWFLISLCIMMLCFMKRRKQKEAKDEAEINNRDNQLQAGILRIELAGIPE</sequence>
<protein>
    <submittedName>
        <fullName evidence="3">Hypothetical_protein</fullName>
    </submittedName>
</protein>
<name>A0AA86N8W8_9EUKA</name>